<dbReference type="AlphaFoldDB" id="A0A916YNU0"/>
<comment type="caution">
    <text evidence="1">The sequence shown here is derived from an EMBL/GenBank/DDBJ whole genome shotgun (WGS) entry which is preliminary data.</text>
</comment>
<dbReference type="OrthoDB" id="7433505at2"/>
<organism evidence="1 2">
    <name type="scientific">Croceicoccus pelagius</name>
    <dbReference type="NCBI Taxonomy" id="1703341"/>
    <lineage>
        <taxon>Bacteria</taxon>
        <taxon>Pseudomonadati</taxon>
        <taxon>Pseudomonadota</taxon>
        <taxon>Alphaproteobacteria</taxon>
        <taxon>Sphingomonadales</taxon>
        <taxon>Erythrobacteraceae</taxon>
        <taxon>Croceicoccus</taxon>
    </lineage>
</organism>
<proteinExistence type="predicted"/>
<dbReference type="EMBL" id="BMIO01000012">
    <property type="protein sequence ID" value="GGD52889.1"/>
    <property type="molecule type" value="Genomic_DNA"/>
</dbReference>
<evidence type="ECO:0000313" key="1">
    <source>
        <dbReference type="EMBL" id="GGD52889.1"/>
    </source>
</evidence>
<reference evidence="1 2" key="1">
    <citation type="journal article" date="2014" name="Int. J. Syst. Evol. Microbiol.">
        <title>Complete genome sequence of Corynebacterium casei LMG S-19264T (=DSM 44701T), isolated from a smear-ripened cheese.</title>
        <authorList>
            <consortium name="US DOE Joint Genome Institute (JGI-PGF)"/>
            <person name="Walter F."/>
            <person name="Albersmeier A."/>
            <person name="Kalinowski J."/>
            <person name="Ruckert C."/>
        </authorList>
    </citation>
    <scope>NUCLEOTIDE SEQUENCE [LARGE SCALE GENOMIC DNA]</scope>
    <source>
        <strain evidence="1 2">CGMCC 1.15358</strain>
    </source>
</reference>
<accession>A0A916YNU0</accession>
<dbReference type="Proteomes" id="UP000598997">
    <property type="component" value="Unassembled WGS sequence"/>
</dbReference>
<keyword evidence="2" id="KW-1185">Reference proteome</keyword>
<evidence type="ECO:0000313" key="2">
    <source>
        <dbReference type="Proteomes" id="UP000598997"/>
    </source>
</evidence>
<gene>
    <name evidence="1" type="ORF">GCM10010989_28870</name>
</gene>
<sequence length="49" mass="5138">MDTGKTSILPQGTTEENTSDIAAWLDTVAKQEGARSGAFRRTLDGLLGG</sequence>
<name>A0A916YNU0_9SPHN</name>
<protein>
    <submittedName>
        <fullName evidence="1">Uncharacterized protein</fullName>
    </submittedName>
</protein>
<dbReference type="RefSeq" id="WP_156521661.1">
    <property type="nucleotide sequence ID" value="NZ_BMIO01000012.1"/>
</dbReference>